<evidence type="ECO:0000313" key="2">
    <source>
        <dbReference type="Proteomes" id="UP000257136"/>
    </source>
</evidence>
<dbReference type="EMBL" id="QUNI01000045">
    <property type="protein sequence ID" value="REG88370.1"/>
    <property type="molecule type" value="Genomic_DNA"/>
</dbReference>
<sequence length="135" mass="14671">NAVIAKIPLGATLTDEERASGGDINVDNKIFVDDTLNELKSNGAAIMPAWFSIPNLTNDVTFFDQSEELITLYQNIILRLKDAQRIAGREALVNARKAYELYKSAADGGVPGAQTSYDNLKVRFEKGAGAPVQQI</sequence>
<reference evidence="1 2" key="1">
    <citation type="submission" date="2018-08" db="EMBL/GenBank/DDBJ databases">
        <title>Genomic Encyclopedia of Archaeal and Bacterial Type Strains, Phase II (KMG-II): from individual species to whole genera.</title>
        <authorList>
            <person name="Goeker M."/>
        </authorList>
    </citation>
    <scope>NUCLEOTIDE SEQUENCE [LARGE SCALE GENOMIC DNA]</scope>
    <source>
        <strain evidence="1 2">DSM 100880</strain>
    </source>
</reference>
<dbReference type="AlphaFoldDB" id="A0A3E0DWX6"/>
<organism evidence="1 2">
    <name type="scientific">Flavobacterium aquicola</name>
    <dbReference type="NCBI Taxonomy" id="1682742"/>
    <lineage>
        <taxon>Bacteria</taxon>
        <taxon>Pseudomonadati</taxon>
        <taxon>Bacteroidota</taxon>
        <taxon>Flavobacteriia</taxon>
        <taxon>Flavobacteriales</taxon>
        <taxon>Flavobacteriaceae</taxon>
        <taxon>Flavobacterium</taxon>
    </lineage>
</organism>
<feature type="non-terminal residue" evidence="1">
    <location>
        <position position="1"/>
    </location>
</feature>
<proteinExistence type="predicted"/>
<name>A0A3E0DWX6_9FLAO</name>
<dbReference type="RefSeq" id="WP_115815325.1">
    <property type="nucleotide sequence ID" value="NZ_QUNI01000045.1"/>
</dbReference>
<keyword evidence="2" id="KW-1185">Reference proteome</keyword>
<dbReference type="Proteomes" id="UP000257136">
    <property type="component" value="Unassembled WGS sequence"/>
</dbReference>
<comment type="caution">
    <text evidence="1">The sequence shown here is derived from an EMBL/GenBank/DDBJ whole genome shotgun (WGS) entry which is preliminary data.</text>
</comment>
<gene>
    <name evidence="1" type="ORF">C8P67_1451</name>
</gene>
<accession>A0A3E0DWX6</accession>
<protein>
    <submittedName>
        <fullName evidence="1">Uncharacterized protein</fullName>
    </submittedName>
</protein>
<evidence type="ECO:0000313" key="1">
    <source>
        <dbReference type="EMBL" id="REG88370.1"/>
    </source>
</evidence>